<keyword evidence="4" id="KW-1185">Reference proteome</keyword>
<dbReference type="AlphaFoldDB" id="A0A1J1IV09"/>
<keyword evidence="1" id="KW-0812">Transmembrane</keyword>
<keyword evidence="1" id="KW-0472">Membrane</keyword>
<protein>
    <submittedName>
        <fullName evidence="3">CLUMA_CG016771, isoform A</fullName>
    </submittedName>
</protein>
<keyword evidence="2" id="KW-0732">Signal</keyword>
<proteinExistence type="predicted"/>
<feature type="transmembrane region" description="Helical" evidence="1">
    <location>
        <begin position="137"/>
        <end position="158"/>
    </location>
</feature>
<dbReference type="Proteomes" id="UP000183832">
    <property type="component" value="Unassembled WGS sequence"/>
</dbReference>
<evidence type="ECO:0000256" key="1">
    <source>
        <dbReference type="SAM" id="Phobius"/>
    </source>
</evidence>
<keyword evidence="1" id="KW-1133">Transmembrane helix</keyword>
<dbReference type="EMBL" id="CVRI01000059">
    <property type="protein sequence ID" value="CRL03420.1"/>
    <property type="molecule type" value="Genomic_DNA"/>
</dbReference>
<feature type="transmembrane region" description="Helical" evidence="1">
    <location>
        <begin position="213"/>
        <end position="232"/>
    </location>
</feature>
<name>A0A1J1IV09_9DIPT</name>
<feature type="transmembrane region" description="Helical" evidence="1">
    <location>
        <begin position="87"/>
        <end position="105"/>
    </location>
</feature>
<evidence type="ECO:0000256" key="2">
    <source>
        <dbReference type="SAM" id="SignalP"/>
    </source>
</evidence>
<feature type="transmembrane region" description="Helical" evidence="1">
    <location>
        <begin position="33"/>
        <end position="53"/>
    </location>
</feature>
<feature type="chain" id="PRO_5012091329" evidence="2">
    <location>
        <begin position="18"/>
        <end position="236"/>
    </location>
</feature>
<gene>
    <name evidence="3" type="ORF">CLUMA_CG016771</name>
</gene>
<reference evidence="3 4" key="1">
    <citation type="submission" date="2015-04" db="EMBL/GenBank/DDBJ databases">
        <authorList>
            <person name="Syromyatnikov M.Y."/>
            <person name="Popov V.N."/>
        </authorList>
    </citation>
    <scope>NUCLEOTIDE SEQUENCE [LARGE SCALE GENOMIC DNA]</scope>
</reference>
<organism evidence="3 4">
    <name type="scientific">Clunio marinus</name>
    <dbReference type="NCBI Taxonomy" id="568069"/>
    <lineage>
        <taxon>Eukaryota</taxon>
        <taxon>Metazoa</taxon>
        <taxon>Ecdysozoa</taxon>
        <taxon>Arthropoda</taxon>
        <taxon>Hexapoda</taxon>
        <taxon>Insecta</taxon>
        <taxon>Pterygota</taxon>
        <taxon>Neoptera</taxon>
        <taxon>Endopterygota</taxon>
        <taxon>Diptera</taxon>
        <taxon>Nematocera</taxon>
        <taxon>Chironomoidea</taxon>
        <taxon>Chironomidae</taxon>
        <taxon>Clunio</taxon>
    </lineage>
</organism>
<evidence type="ECO:0000313" key="4">
    <source>
        <dbReference type="Proteomes" id="UP000183832"/>
    </source>
</evidence>
<feature type="signal peptide" evidence="2">
    <location>
        <begin position="1"/>
        <end position="17"/>
    </location>
</feature>
<sequence>MVLFWIFLTCLQFFGTAQEFLIVKTSKILSEVFIWQYRFEYFFAIFIIIFNFNKTSQIENFLKSLKSFDEKLEELDWRIKIVHHKSLKFLICVVMASIIMMLHIALAYAMYAYFGIPSINTVVEVLKILSDFIVCQFFFLVSLQFISSVACVVTRLTILTNNIKELLPLSEGQIKEVQHNRRIEAIILRNIAILYDNLLDAVDQINEVFSNEMTFLFLLSTAVEVLVSYFMIKRQH</sequence>
<evidence type="ECO:0000313" key="3">
    <source>
        <dbReference type="EMBL" id="CRL03420.1"/>
    </source>
</evidence>
<accession>A0A1J1IV09</accession>